<dbReference type="InterPro" id="IPR036265">
    <property type="entry name" value="HIT-like_sf"/>
</dbReference>
<dbReference type="EMBL" id="SWOY01000002">
    <property type="protein sequence ID" value="NFG16969.1"/>
    <property type="molecule type" value="Genomic_DNA"/>
</dbReference>
<feature type="active site" description="Tele-AMP-histidine intermediate" evidence="1">
    <location>
        <position position="100"/>
    </location>
</feature>
<evidence type="ECO:0000313" key="8">
    <source>
        <dbReference type="EMBL" id="NFJ07811.1"/>
    </source>
</evidence>
<dbReference type="Gene3D" id="3.30.428.10">
    <property type="entry name" value="HIT-like"/>
    <property type="match status" value="1"/>
</dbReference>
<evidence type="ECO:0000256" key="1">
    <source>
        <dbReference type="PIRSR" id="PIRSR601310-1"/>
    </source>
</evidence>
<evidence type="ECO:0000313" key="9">
    <source>
        <dbReference type="EMBL" id="QRI52908.1"/>
    </source>
</evidence>
<dbReference type="Pfam" id="PF01230">
    <property type="entry name" value="HIT"/>
    <property type="match status" value="1"/>
</dbReference>
<dbReference type="InterPro" id="IPR019808">
    <property type="entry name" value="Histidine_triad_CS"/>
</dbReference>
<name>A0A0A2HEK1_CLOBO</name>
<gene>
    <name evidence="5" type="ORF">EXM69_08610</name>
    <name evidence="7" type="ORF">FC794_09210</name>
    <name evidence="8" type="ORF">FC871_04785</name>
    <name evidence="6" type="ORF">FCV25_12775</name>
    <name evidence="9" type="ORF">JQS73_15975</name>
</gene>
<dbReference type="SUPFAM" id="SSF54197">
    <property type="entry name" value="HIT-like"/>
    <property type="match status" value="1"/>
</dbReference>
<dbReference type="Proteomes" id="UP000472521">
    <property type="component" value="Unassembled WGS sequence"/>
</dbReference>
<dbReference type="OMA" id="YRVVMNC"/>
<sequence>MENCIFCKILKGEIPSSKVYEDELVYAFNDIDPVAPHHVLIIPKEHISSLNELTEENSKVISHIFMVAKKIAKDLNISEEGYRVVSNCGESAGQTVFHIHFHLIAGRNLQWPPG</sequence>
<evidence type="ECO:0000313" key="11">
    <source>
        <dbReference type="Proteomes" id="UP000473887"/>
    </source>
</evidence>
<dbReference type="CDD" id="cd01276">
    <property type="entry name" value="PKCI_related"/>
    <property type="match status" value="1"/>
</dbReference>
<dbReference type="EMBL" id="SWND01000007">
    <property type="protein sequence ID" value="NFF02624.1"/>
    <property type="molecule type" value="Genomic_DNA"/>
</dbReference>
<dbReference type="PRINTS" id="PR00332">
    <property type="entry name" value="HISTRIAD"/>
</dbReference>
<dbReference type="Proteomes" id="UP000480039">
    <property type="component" value="Unassembled WGS sequence"/>
</dbReference>
<protein>
    <submittedName>
        <fullName evidence="5">Histidine triad nucleotide-binding protein</fullName>
    </submittedName>
</protein>
<dbReference type="InterPro" id="IPR011146">
    <property type="entry name" value="HIT-like"/>
</dbReference>
<evidence type="ECO:0000259" key="4">
    <source>
        <dbReference type="PROSITE" id="PS51084"/>
    </source>
</evidence>
<dbReference type="EMBL" id="SWQE01000002">
    <property type="protein sequence ID" value="NFJ07811.1"/>
    <property type="molecule type" value="Genomic_DNA"/>
</dbReference>
<proteinExistence type="predicted"/>
<dbReference type="InterPro" id="IPR001310">
    <property type="entry name" value="Histidine_triad_HIT"/>
</dbReference>
<dbReference type="AlphaFoldDB" id="A0A0A2HEK1"/>
<dbReference type="EMBL" id="CP069280">
    <property type="protein sequence ID" value="QRI52908.1"/>
    <property type="molecule type" value="Genomic_DNA"/>
</dbReference>
<accession>A0A0A2HEK1</accession>
<dbReference type="Proteomes" id="UP000473887">
    <property type="component" value="Unassembled WGS sequence"/>
</dbReference>
<evidence type="ECO:0000313" key="5">
    <source>
        <dbReference type="EMBL" id="NEZ92007.1"/>
    </source>
</evidence>
<feature type="domain" description="HIT" evidence="4">
    <location>
        <begin position="5"/>
        <end position="114"/>
    </location>
</feature>
<dbReference type="Proteomes" id="UP000663464">
    <property type="component" value="Chromosome"/>
</dbReference>
<dbReference type="PANTHER" id="PTHR23089">
    <property type="entry name" value="HISTIDINE TRIAD HIT PROTEIN"/>
    <property type="match status" value="1"/>
</dbReference>
<dbReference type="Proteomes" id="UP000478995">
    <property type="component" value="Unassembled WGS sequence"/>
</dbReference>
<evidence type="ECO:0000313" key="7">
    <source>
        <dbReference type="EMBL" id="NFG16969.1"/>
    </source>
</evidence>
<reference evidence="9" key="4">
    <citation type="submission" date="2021-02" db="EMBL/GenBank/DDBJ databases">
        <authorList>
            <person name="Dover N."/>
            <person name="Barash J.R."/>
            <person name="Bell J.M."/>
            <person name="Sylvester M.D."/>
            <person name="Arnon S."/>
        </authorList>
    </citation>
    <scope>NUCLEOTIDE SEQUENCE</scope>
    <source>
        <strain evidence="9">IBCA10-7060</strain>
    </source>
</reference>
<evidence type="ECO:0000256" key="2">
    <source>
        <dbReference type="PIRSR" id="PIRSR601310-3"/>
    </source>
</evidence>
<dbReference type="GO" id="GO:0003824">
    <property type="term" value="F:catalytic activity"/>
    <property type="evidence" value="ECO:0007669"/>
    <property type="project" value="InterPro"/>
</dbReference>
<feature type="short sequence motif" description="Histidine triad motif" evidence="2 3">
    <location>
        <begin position="98"/>
        <end position="102"/>
    </location>
</feature>
<dbReference type="RefSeq" id="WP_003359980.1">
    <property type="nucleotide sequence ID" value="NZ_AP025140.1"/>
</dbReference>
<evidence type="ECO:0000256" key="3">
    <source>
        <dbReference type="PROSITE-ProRule" id="PRU00464"/>
    </source>
</evidence>
<evidence type="ECO:0000313" key="10">
    <source>
        <dbReference type="Proteomes" id="UP000472521"/>
    </source>
</evidence>
<organism evidence="5 11">
    <name type="scientific">Clostridium botulinum</name>
    <dbReference type="NCBI Taxonomy" id="1491"/>
    <lineage>
        <taxon>Bacteria</taxon>
        <taxon>Bacillati</taxon>
        <taxon>Bacillota</taxon>
        <taxon>Clostridia</taxon>
        <taxon>Eubacteriales</taxon>
        <taxon>Clostridiaceae</taxon>
        <taxon>Clostridium</taxon>
    </lineage>
</organism>
<dbReference type="PROSITE" id="PS00892">
    <property type="entry name" value="HIT_1"/>
    <property type="match status" value="1"/>
</dbReference>
<dbReference type="PROSITE" id="PS51084">
    <property type="entry name" value="HIT_2"/>
    <property type="match status" value="1"/>
</dbReference>
<evidence type="ECO:0000313" key="12">
    <source>
        <dbReference type="Proteomes" id="UP000478995"/>
    </source>
</evidence>
<dbReference type="EMBL" id="SGKC01000013">
    <property type="protein sequence ID" value="NEZ92007.1"/>
    <property type="molecule type" value="Genomic_DNA"/>
</dbReference>
<reference evidence="9 14" key="1">
    <citation type="journal article" date="2014" name="J. Infect. Dis.">
        <title>Molecular characterization of a novel botulinum neurotoxin type H gene.</title>
        <authorList>
            <person name="Dover N."/>
            <person name="Barash J.R."/>
            <person name="Hill K.K."/>
            <person name="Xie G."/>
            <person name="Arnon S.S."/>
        </authorList>
    </citation>
    <scope>NUCLEOTIDE SEQUENCE [LARGE SCALE GENOMIC DNA]</scope>
    <source>
        <strain evidence="9 14">IBCA10-7060</strain>
    </source>
</reference>
<evidence type="ECO:0000313" key="14">
    <source>
        <dbReference type="Proteomes" id="UP000663464"/>
    </source>
</evidence>
<evidence type="ECO:0000313" key="13">
    <source>
        <dbReference type="Proteomes" id="UP000480039"/>
    </source>
</evidence>
<reference evidence="10 12" key="3">
    <citation type="submission" date="2019-04" db="EMBL/GenBank/DDBJ databases">
        <title>Genome sequencing of Clostridium botulinum Groups I-IV and Clostridium butyricum.</title>
        <authorList>
            <person name="Brunt J."/>
            <person name="Van Vliet A.H.M."/>
            <person name="Stringer S.C."/>
            <person name="Carter A.T."/>
            <person name="Peck M.W."/>
        </authorList>
    </citation>
    <scope>NUCLEOTIDE SEQUENCE [LARGE SCALE GENOMIC DNA]</scope>
    <source>
        <strain evidence="8 13">Colworth BL30</strain>
        <strain evidence="7 12">IFR 18/037</strain>
        <strain evidence="6 10">IFR 18/054</strain>
    </source>
</reference>
<evidence type="ECO:0000313" key="6">
    <source>
        <dbReference type="EMBL" id="NFF02624.1"/>
    </source>
</evidence>
<reference evidence="5 11" key="2">
    <citation type="submission" date="2019-02" db="EMBL/GenBank/DDBJ databases">
        <title>Genome sequencing of Clostridium botulinum clinical isolates.</title>
        <authorList>
            <person name="Brunt J."/>
            <person name="Van Vliet A.H.M."/>
            <person name="Stringer S.C."/>
            <person name="Grant K.A."/>
            <person name="Carter A.C."/>
            <person name="Peck M.W."/>
        </authorList>
    </citation>
    <scope>NUCLEOTIDE SEQUENCE [LARGE SCALE GENOMIC DNA]</scope>
    <source>
        <strain evidence="5 11">H142660711</strain>
    </source>
</reference>